<keyword evidence="2" id="KW-1185">Reference proteome</keyword>
<sequence>MTTATATIEPARARAVLSNQDFKLLQDAVLFYLKAHEDDPISSKYSSLYHRLGSASRR</sequence>
<proteinExistence type="predicted"/>
<dbReference type="EMBL" id="JADZGI010000001">
    <property type="protein sequence ID" value="MBH0112316.1"/>
    <property type="molecule type" value="Genomic_DNA"/>
</dbReference>
<name>A0A931MKT1_9SPHN</name>
<protein>
    <submittedName>
        <fullName evidence="1">Uncharacterized protein</fullName>
    </submittedName>
</protein>
<dbReference type="Proteomes" id="UP000617634">
    <property type="component" value="Unassembled WGS sequence"/>
</dbReference>
<evidence type="ECO:0000313" key="1">
    <source>
        <dbReference type="EMBL" id="MBH0112316.1"/>
    </source>
</evidence>
<evidence type="ECO:0000313" key="2">
    <source>
        <dbReference type="Proteomes" id="UP000617634"/>
    </source>
</evidence>
<reference evidence="1" key="1">
    <citation type="submission" date="2020-11" db="EMBL/GenBank/DDBJ databases">
        <title>Novosphingobium aureum sp. nov., a marine bacterium isolated from sediment of a salt flat.</title>
        <authorList>
            <person name="Yoo Y."/>
            <person name="Kim J.-J."/>
        </authorList>
    </citation>
    <scope>NUCLEOTIDE SEQUENCE</scope>
    <source>
        <strain evidence="1">YJ-S2-02</strain>
    </source>
</reference>
<comment type="caution">
    <text evidence="1">The sequence shown here is derived from an EMBL/GenBank/DDBJ whole genome shotgun (WGS) entry which is preliminary data.</text>
</comment>
<dbReference type="AlphaFoldDB" id="A0A931MKT1"/>
<gene>
    <name evidence="1" type="ORF">I5E68_05030</name>
</gene>
<accession>A0A931MKT1</accession>
<dbReference type="RefSeq" id="WP_197161431.1">
    <property type="nucleotide sequence ID" value="NZ_JADZGI010000001.1"/>
</dbReference>
<organism evidence="1 2">
    <name type="scientific">Novosphingobium aureum</name>
    <dbReference type="NCBI Taxonomy" id="2792964"/>
    <lineage>
        <taxon>Bacteria</taxon>
        <taxon>Pseudomonadati</taxon>
        <taxon>Pseudomonadota</taxon>
        <taxon>Alphaproteobacteria</taxon>
        <taxon>Sphingomonadales</taxon>
        <taxon>Sphingomonadaceae</taxon>
        <taxon>Novosphingobium</taxon>
    </lineage>
</organism>